<sequence>MALTKTEAAKLTNDMLLAGVVETIVQESPVLRYLPFMEVQGNELRYNQEATNPAASFYDVGDTWTEATPTFNSRTAALRIIGGDADIDAFLQQTYSSVQDLEAAIIAERAKAVAYAFSDSFYNGDSSANPKQFDGLKKLITSPSQIEDLGANGGNLTLDAMDSFLDRVKPGRPDVILCSKRTRRKLNSLRRASGSVLETDVDQFGRHVLYYDGIPVEVDDSISDSETKGTANNCSTMYAVKFGFQTGLMGIENGGIQVEEVGMLETKNARRWRIKWYVGLVLFREIAAAKMVGILP</sequence>
<dbReference type="SUPFAM" id="SSF56563">
    <property type="entry name" value="Major capsid protein gp5"/>
    <property type="match status" value="1"/>
</dbReference>
<proteinExistence type="predicted"/>
<comment type="subcellular location">
    <subcellularLocation>
        <location evidence="1">Virion</location>
    </subcellularLocation>
</comment>
<evidence type="ECO:0000256" key="1">
    <source>
        <dbReference type="ARBA" id="ARBA00004328"/>
    </source>
</evidence>
<name>D1CD09_THET1</name>
<organism evidence="3 4">
    <name type="scientific">Thermobaculum terrenum (strain ATCC BAA-798 / CCMEE 7001 / YNP1)</name>
    <dbReference type="NCBI Taxonomy" id="525904"/>
    <lineage>
        <taxon>Bacteria</taxon>
        <taxon>Bacillati</taxon>
        <taxon>Chloroflexota</taxon>
        <taxon>Chloroflexia</taxon>
        <taxon>Candidatus Thermobaculales</taxon>
        <taxon>Candidatus Thermobaculaceae</taxon>
        <taxon>Thermobaculum</taxon>
    </lineage>
</organism>
<gene>
    <name evidence="3" type="ordered locus">Tter_1768</name>
</gene>
<feature type="domain" description="Phage capsid-like C-terminal" evidence="2">
    <location>
        <begin position="18"/>
        <end position="291"/>
    </location>
</feature>
<keyword evidence="4" id="KW-1185">Reference proteome</keyword>
<reference evidence="4" key="1">
    <citation type="journal article" date="2010" name="Stand. Genomic Sci.">
        <title>Complete genome sequence of 'Thermobaculum terrenum' type strain (YNP1).</title>
        <authorList>
            <person name="Kiss H."/>
            <person name="Cleland D."/>
            <person name="Lapidus A."/>
            <person name="Lucas S."/>
            <person name="Glavina Del Rio T."/>
            <person name="Nolan M."/>
            <person name="Tice H."/>
            <person name="Han C."/>
            <person name="Goodwin L."/>
            <person name="Pitluck S."/>
            <person name="Liolios K."/>
            <person name="Ivanova N."/>
            <person name="Mavromatis K."/>
            <person name="Ovchinnikova G."/>
            <person name="Pati A."/>
            <person name="Chen A."/>
            <person name="Palaniappan K."/>
            <person name="Land M."/>
            <person name="Hauser L."/>
            <person name="Chang Y."/>
            <person name="Jeffries C."/>
            <person name="Lu M."/>
            <person name="Brettin T."/>
            <person name="Detter J."/>
            <person name="Goker M."/>
            <person name="Tindall B."/>
            <person name="Beck B."/>
            <person name="McDermott T."/>
            <person name="Woyke T."/>
            <person name="Bristow J."/>
            <person name="Eisen J."/>
            <person name="Markowitz V."/>
            <person name="Hugenholtz P."/>
            <person name="Kyrpides N."/>
            <person name="Klenk H."/>
            <person name="Cheng J."/>
        </authorList>
    </citation>
    <scope>NUCLEOTIDE SEQUENCE [LARGE SCALE GENOMIC DNA]</scope>
    <source>
        <strain evidence="4">ATCC BAA-798 / YNP1</strain>
    </source>
</reference>
<dbReference type="InterPro" id="IPR048813">
    <property type="entry name" value="GP7-like"/>
</dbReference>
<dbReference type="HOGENOM" id="CLU_079877_0_0_0"/>
<dbReference type="NCBIfam" id="NF045672">
    <property type="entry name" value="MCP_gp7_epsi_15"/>
    <property type="match status" value="1"/>
</dbReference>
<dbReference type="InterPro" id="IPR054612">
    <property type="entry name" value="Phage_capsid-like_C"/>
</dbReference>
<accession>D1CD09</accession>
<evidence type="ECO:0000313" key="4">
    <source>
        <dbReference type="Proteomes" id="UP000000323"/>
    </source>
</evidence>
<dbReference type="Pfam" id="PF05065">
    <property type="entry name" value="Phage_capsid"/>
    <property type="match status" value="1"/>
</dbReference>
<dbReference type="STRING" id="525904.Tter_1768"/>
<dbReference type="eggNOG" id="ENOG502Z9G2">
    <property type="taxonomic scope" value="Bacteria"/>
</dbReference>
<dbReference type="InterPro" id="IPR024455">
    <property type="entry name" value="Phage_capsid"/>
</dbReference>
<dbReference type="RefSeq" id="WP_012875708.1">
    <property type="nucleotide sequence ID" value="NC_013525.1"/>
</dbReference>
<dbReference type="EMBL" id="CP001825">
    <property type="protein sequence ID" value="ACZ42674.1"/>
    <property type="molecule type" value="Genomic_DNA"/>
</dbReference>
<dbReference type="KEGG" id="ttr:Tter_1768"/>
<evidence type="ECO:0000259" key="2">
    <source>
        <dbReference type="Pfam" id="PF05065"/>
    </source>
</evidence>
<dbReference type="NCBIfam" id="TIGR01554">
    <property type="entry name" value="major_cap_HK97"/>
    <property type="match status" value="1"/>
</dbReference>
<dbReference type="OrthoDB" id="3514784at2"/>
<dbReference type="Proteomes" id="UP000000323">
    <property type="component" value="Chromosome 1"/>
</dbReference>
<evidence type="ECO:0000313" key="3">
    <source>
        <dbReference type="EMBL" id="ACZ42674.1"/>
    </source>
</evidence>
<protein>
    <recommendedName>
        <fullName evidence="2">Phage capsid-like C-terminal domain-containing protein</fullName>
    </recommendedName>
</protein>
<dbReference type="AlphaFoldDB" id="D1CD09"/>